<name>A0A445GEK2_GLYSO</name>
<evidence type="ECO:0000313" key="2">
    <source>
        <dbReference type="EMBL" id="RZB59631.1"/>
    </source>
</evidence>
<accession>A0A445GEK2</accession>
<dbReference type="Proteomes" id="UP000289340">
    <property type="component" value="Chromosome 16"/>
</dbReference>
<dbReference type="EMBL" id="QZWG01000016">
    <property type="protein sequence ID" value="RZB59631.1"/>
    <property type="molecule type" value="Genomic_DNA"/>
</dbReference>
<dbReference type="Gene3D" id="1.20.1260.60">
    <property type="entry name" value="Vacuolar protein sorting-associated protein Ist1"/>
    <property type="match status" value="1"/>
</dbReference>
<evidence type="ECO:0000313" key="3">
    <source>
        <dbReference type="Proteomes" id="UP000289340"/>
    </source>
</evidence>
<gene>
    <name evidence="2" type="ORF">D0Y65_042726</name>
</gene>
<proteinExistence type="predicted"/>
<sequence length="145" mass="16835">MFDALFEPKFHSKCKSRLKLLKMRLETIHKKKSAMKKFLKKDIADLLSNALDYNAHGSSHITWRPLKPPHEYNNNFSDSTIGGRAKVDLSGKESQKPKKQQHQETKLAYEKEKTMDQLLMHYKSRKTVGQTHPSLLIMIVISHFS</sequence>
<organism evidence="2 3">
    <name type="scientific">Glycine soja</name>
    <name type="common">Wild soybean</name>
    <dbReference type="NCBI Taxonomy" id="3848"/>
    <lineage>
        <taxon>Eukaryota</taxon>
        <taxon>Viridiplantae</taxon>
        <taxon>Streptophyta</taxon>
        <taxon>Embryophyta</taxon>
        <taxon>Tracheophyta</taxon>
        <taxon>Spermatophyta</taxon>
        <taxon>Magnoliopsida</taxon>
        <taxon>eudicotyledons</taxon>
        <taxon>Gunneridae</taxon>
        <taxon>Pentapetalae</taxon>
        <taxon>rosids</taxon>
        <taxon>fabids</taxon>
        <taxon>Fabales</taxon>
        <taxon>Fabaceae</taxon>
        <taxon>Papilionoideae</taxon>
        <taxon>50 kb inversion clade</taxon>
        <taxon>NPAAA clade</taxon>
        <taxon>indigoferoid/millettioid clade</taxon>
        <taxon>Phaseoleae</taxon>
        <taxon>Glycine</taxon>
        <taxon>Glycine subgen. Soja</taxon>
    </lineage>
</organism>
<protein>
    <submittedName>
        <fullName evidence="2">Uncharacterized protein</fullName>
    </submittedName>
</protein>
<feature type="compositionally biased region" description="Basic and acidic residues" evidence="1">
    <location>
        <begin position="85"/>
        <end position="108"/>
    </location>
</feature>
<keyword evidence="3" id="KW-1185">Reference proteome</keyword>
<dbReference type="AlphaFoldDB" id="A0A445GEK2"/>
<feature type="region of interest" description="Disordered" evidence="1">
    <location>
        <begin position="66"/>
        <end position="108"/>
    </location>
</feature>
<evidence type="ECO:0000256" key="1">
    <source>
        <dbReference type="SAM" id="MobiDB-lite"/>
    </source>
</evidence>
<reference evidence="2 3" key="1">
    <citation type="submission" date="2018-09" db="EMBL/GenBank/DDBJ databases">
        <title>A high-quality reference genome of wild soybean provides a powerful tool to mine soybean genomes.</title>
        <authorList>
            <person name="Xie M."/>
            <person name="Chung C.Y.L."/>
            <person name="Li M.-W."/>
            <person name="Wong F.-L."/>
            <person name="Chan T.-F."/>
            <person name="Lam H.-M."/>
        </authorList>
    </citation>
    <scope>NUCLEOTIDE SEQUENCE [LARGE SCALE GENOMIC DNA]</scope>
    <source>
        <strain evidence="3">cv. W05</strain>
        <tissue evidence="2">Hypocotyl of etiolated seedlings</tissue>
    </source>
</reference>
<dbReference type="InterPro" id="IPR042277">
    <property type="entry name" value="IST1-like"/>
</dbReference>
<comment type="caution">
    <text evidence="2">The sequence shown here is derived from an EMBL/GenBank/DDBJ whole genome shotgun (WGS) entry which is preliminary data.</text>
</comment>